<feature type="domain" description="AB hydrolase-1" evidence="2">
    <location>
        <begin position="28"/>
        <end position="273"/>
    </location>
</feature>
<dbReference type="PRINTS" id="PR00111">
    <property type="entry name" value="ABHYDROLASE"/>
</dbReference>
<sequence>MDNNIEKHYVHTNGVHLHVLQAGPIDGPLVILLHGFPEFAYAWRQQISYLASAGFRVWAPDQRGYNLSDKPKGIASYTLDKLAKDVIGLIDAAKRKETFLVGHDWGGSVAWYVAAKYPTRITKMIVLSMPHRNVMKEHLRFNPLQRRKSRYIFYFQIPWLPELRMKLQNFKNLKEVLKYSSRPGTFSNADLKTYYRAWSKPKAYHSMINWYRAAIQKAPKYEHNPKIIVPTLLIWGELDQFLGIEMAQSSIDLCENGRLFIIKEATHWIQHEEADQVNKLINTFFQDILTD</sequence>
<dbReference type="InterPro" id="IPR000639">
    <property type="entry name" value="Epox_hydrolase-like"/>
</dbReference>
<dbReference type="Pfam" id="PF00561">
    <property type="entry name" value="Abhydrolase_1"/>
    <property type="match status" value="1"/>
</dbReference>
<dbReference type="RefSeq" id="WP_067329436.1">
    <property type="nucleotide sequence ID" value="NZ_LNKT01000006.1"/>
</dbReference>
<keyword evidence="1 3" id="KW-0378">Hydrolase</keyword>
<evidence type="ECO:0000259" key="2">
    <source>
        <dbReference type="Pfam" id="PF00561"/>
    </source>
</evidence>
<dbReference type="EMBL" id="LNKT01000006">
    <property type="protein sequence ID" value="KYJ87041.1"/>
    <property type="molecule type" value="Genomic_DNA"/>
</dbReference>
<dbReference type="GO" id="GO:0016787">
    <property type="term" value="F:hydrolase activity"/>
    <property type="evidence" value="ECO:0007669"/>
    <property type="project" value="UniProtKB-KW"/>
</dbReference>
<dbReference type="OrthoDB" id="5342129at2"/>
<name>A0A151CHP8_9BACT</name>
<evidence type="ECO:0000256" key="1">
    <source>
        <dbReference type="ARBA" id="ARBA00022801"/>
    </source>
</evidence>
<dbReference type="PANTHER" id="PTHR43329">
    <property type="entry name" value="EPOXIDE HYDROLASE"/>
    <property type="match status" value="1"/>
</dbReference>
<protein>
    <submittedName>
        <fullName evidence="3">Alpha/beta hydrolase</fullName>
    </submittedName>
</protein>
<reference evidence="3 4" key="1">
    <citation type="submission" date="2015-11" db="EMBL/GenBank/DDBJ databases">
        <title>Draft genome of Sulfurovum riftiae 1812E, a member of the Epsilonproteobacteria isolated from the tube of the deep-sea hydrothermal vent tubewom Riftia pachyptila.</title>
        <authorList>
            <person name="Vetriani C."/>
            <person name="Giovannelli D."/>
        </authorList>
    </citation>
    <scope>NUCLEOTIDE SEQUENCE [LARGE SCALE GENOMIC DNA]</scope>
    <source>
        <strain evidence="3 4">1812E</strain>
    </source>
</reference>
<accession>A0A151CHP8</accession>
<dbReference type="InterPro" id="IPR029058">
    <property type="entry name" value="AB_hydrolase_fold"/>
</dbReference>
<dbReference type="Proteomes" id="UP000075359">
    <property type="component" value="Unassembled WGS sequence"/>
</dbReference>
<comment type="caution">
    <text evidence="3">The sequence shown here is derived from an EMBL/GenBank/DDBJ whole genome shotgun (WGS) entry which is preliminary data.</text>
</comment>
<dbReference type="AlphaFoldDB" id="A0A151CHP8"/>
<evidence type="ECO:0000313" key="4">
    <source>
        <dbReference type="Proteomes" id="UP000075359"/>
    </source>
</evidence>
<dbReference type="SUPFAM" id="SSF53474">
    <property type="entry name" value="alpha/beta-Hydrolases"/>
    <property type="match status" value="1"/>
</dbReference>
<evidence type="ECO:0000313" key="3">
    <source>
        <dbReference type="EMBL" id="KYJ87041.1"/>
    </source>
</evidence>
<dbReference type="Gene3D" id="3.40.50.1820">
    <property type="entry name" value="alpha/beta hydrolase"/>
    <property type="match status" value="1"/>
</dbReference>
<dbReference type="STRING" id="1630136.AS592_02325"/>
<keyword evidence="4" id="KW-1185">Reference proteome</keyword>
<dbReference type="InterPro" id="IPR000073">
    <property type="entry name" value="AB_hydrolase_1"/>
</dbReference>
<dbReference type="PRINTS" id="PR00412">
    <property type="entry name" value="EPOXHYDRLASE"/>
</dbReference>
<proteinExistence type="predicted"/>
<organism evidence="3 4">
    <name type="scientific">Sulfurovum riftiae</name>
    <dbReference type="NCBI Taxonomy" id="1630136"/>
    <lineage>
        <taxon>Bacteria</taxon>
        <taxon>Pseudomonadati</taxon>
        <taxon>Campylobacterota</taxon>
        <taxon>Epsilonproteobacteria</taxon>
        <taxon>Campylobacterales</taxon>
        <taxon>Sulfurovaceae</taxon>
        <taxon>Sulfurovum</taxon>
    </lineage>
</organism>
<gene>
    <name evidence="3" type="ORF">AS592_02325</name>
</gene>